<gene>
    <name evidence="1" type="ordered locus">RSPO_c01366</name>
</gene>
<dbReference type="KEGG" id="rsn:RSPO_c01366"/>
<proteinExistence type="predicted"/>
<protein>
    <submittedName>
        <fullName evidence="1">Uncharacterized protein</fullName>
    </submittedName>
</protein>
<name>F6G083_RALS8</name>
<dbReference type="HOGENOM" id="CLU_3315857_0_0_4"/>
<evidence type="ECO:0000313" key="2">
    <source>
        <dbReference type="Proteomes" id="UP000007953"/>
    </source>
</evidence>
<sequence length="39" mass="4155">MRGAHRCLRRDQHAPEDGAVAEVCLCHSSAVLPPSAALE</sequence>
<organism evidence="1 2">
    <name type="scientific">Ralstonia solanacearum (strain Po82)</name>
    <dbReference type="NCBI Taxonomy" id="1031711"/>
    <lineage>
        <taxon>Bacteria</taxon>
        <taxon>Pseudomonadati</taxon>
        <taxon>Pseudomonadota</taxon>
        <taxon>Betaproteobacteria</taxon>
        <taxon>Burkholderiales</taxon>
        <taxon>Burkholderiaceae</taxon>
        <taxon>Ralstonia</taxon>
        <taxon>Ralstonia solanacearum species complex</taxon>
    </lineage>
</organism>
<evidence type="ECO:0000313" key="1">
    <source>
        <dbReference type="EMBL" id="AEG68666.1"/>
    </source>
</evidence>
<dbReference type="Proteomes" id="UP000007953">
    <property type="component" value="Chromosome"/>
</dbReference>
<dbReference type="AlphaFoldDB" id="F6G083"/>
<accession>F6G083</accession>
<dbReference type="EMBL" id="CP002819">
    <property type="protein sequence ID" value="AEG68666.1"/>
    <property type="molecule type" value="Genomic_DNA"/>
</dbReference>
<reference evidence="1 2" key="1">
    <citation type="journal article" date="2011" name="J. Bacteriol.">
        <title>Complete genome sequence of the plant pathogen Ralstonia solanacearum strain Po82.</title>
        <authorList>
            <person name="Xu J."/>
            <person name="Zheng H.J."/>
            <person name="Liu L."/>
            <person name="Pan Z.C."/>
            <person name="Prior P."/>
            <person name="Tang B."/>
            <person name="Xu J.S."/>
            <person name="Zhang H."/>
            <person name="Tian Q."/>
            <person name="Zhang L.Q."/>
            <person name="Feng J."/>
        </authorList>
    </citation>
    <scope>NUCLEOTIDE SEQUENCE [LARGE SCALE GENOMIC DNA]</scope>
    <source>
        <strain evidence="1 2">Po82</strain>
    </source>
</reference>